<protein>
    <recommendedName>
        <fullName evidence="4">Eukaryotic/viral aspartic protease</fullName>
    </recommendedName>
</protein>
<feature type="region of interest" description="Disordered" evidence="1">
    <location>
        <begin position="1"/>
        <end position="29"/>
    </location>
</feature>
<evidence type="ECO:0008006" key="4">
    <source>
        <dbReference type="Google" id="ProtNLM"/>
    </source>
</evidence>
<dbReference type="OrthoDB" id="128517at2759"/>
<feature type="compositionally biased region" description="Basic and acidic residues" evidence="1">
    <location>
        <begin position="12"/>
        <end position="29"/>
    </location>
</feature>
<gene>
    <name evidence="2" type="ORF">PHMEG_00014983</name>
</gene>
<evidence type="ECO:0000313" key="3">
    <source>
        <dbReference type="Proteomes" id="UP000198211"/>
    </source>
</evidence>
<evidence type="ECO:0000313" key="2">
    <source>
        <dbReference type="EMBL" id="OWZ11925.1"/>
    </source>
</evidence>
<accession>A0A225W2X2</accession>
<comment type="caution">
    <text evidence="2">The sequence shown here is derived from an EMBL/GenBank/DDBJ whole genome shotgun (WGS) entry which is preliminary data.</text>
</comment>
<name>A0A225W2X2_9STRA</name>
<reference evidence="3" key="1">
    <citation type="submission" date="2017-03" db="EMBL/GenBank/DDBJ databases">
        <title>Phytopthora megakarya and P. palmivora, two closely related causual agents of cacao black pod achieved similar genome size and gene model numbers by different mechanisms.</title>
        <authorList>
            <person name="Ali S."/>
            <person name="Shao J."/>
            <person name="Larry D.J."/>
            <person name="Kronmiller B."/>
            <person name="Shen D."/>
            <person name="Strem M.D."/>
            <person name="Melnick R.L."/>
            <person name="Guiltinan M.J."/>
            <person name="Tyler B.M."/>
            <person name="Meinhardt L.W."/>
            <person name="Bailey B.A."/>
        </authorList>
    </citation>
    <scope>NUCLEOTIDE SEQUENCE [LARGE SCALE GENOMIC DNA]</scope>
    <source>
        <strain evidence="3">zdho120</strain>
    </source>
</reference>
<dbReference type="Proteomes" id="UP000198211">
    <property type="component" value="Unassembled WGS sequence"/>
</dbReference>
<organism evidence="2 3">
    <name type="scientific">Phytophthora megakarya</name>
    <dbReference type="NCBI Taxonomy" id="4795"/>
    <lineage>
        <taxon>Eukaryota</taxon>
        <taxon>Sar</taxon>
        <taxon>Stramenopiles</taxon>
        <taxon>Oomycota</taxon>
        <taxon>Peronosporomycetes</taxon>
        <taxon>Peronosporales</taxon>
        <taxon>Peronosporaceae</taxon>
        <taxon>Phytophthora</taxon>
    </lineage>
</organism>
<evidence type="ECO:0000256" key="1">
    <source>
        <dbReference type="SAM" id="MobiDB-lite"/>
    </source>
</evidence>
<dbReference type="AlphaFoldDB" id="A0A225W2X2"/>
<proteinExistence type="predicted"/>
<keyword evidence="3" id="KW-1185">Reference proteome</keyword>
<dbReference type="EMBL" id="NBNE01001991">
    <property type="protein sequence ID" value="OWZ11925.1"/>
    <property type="molecule type" value="Genomic_DNA"/>
</dbReference>
<sequence length="68" mass="7509">MHFIGDDAPDPSIRDLGLEEYSGKGQDEDRARSWLGKMKSAFVRDQAPDSENCLLLGDLLQRATGIDS</sequence>